<name>J9CIF8_9ZZZZ</name>
<dbReference type="PANTHER" id="PTHR43800:SF1">
    <property type="entry name" value="PEPTIDYL-LYSINE N-ACETYLTRANSFERASE YJAB"/>
    <property type="match status" value="1"/>
</dbReference>
<dbReference type="AlphaFoldDB" id="J9CIF8"/>
<dbReference type="PROSITE" id="PS51186">
    <property type="entry name" value="GNAT"/>
    <property type="match status" value="2"/>
</dbReference>
<feature type="domain" description="N-acetyltransferase" evidence="3">
    <location>
        <begin position="11"/>
        <end position="153"/>
    </location>
</feature>
<keyword evidence="2" id="KW-0012">Acyltransferase</keyword>
<evidence type="ECO:0000259" key="3">
    <source>
        <dbReference type="PROSITE" id="PS51186"/>
    </source>
</evidence>
<dbReference type="Pfam" id="PF13673">
    <property type="entry name" value="Acetyltransf_10"/>
    <property type="match status" value="1"/>
</dbReference>
<dbReference type="InterPro" id="IPR000182">
    <property type="entry name" value="GNAT_dom"/>
</dbReference>
<keyword evidence="1 4" id="KW-0808">Transferase</keyword>
<dbReference type="SUPFAM" id="SSF55729">
    <property type="entry name" value="Acyl-CoA N-acyltransferases (Nat)"/>
    <property type="match status" value="2"/>
</dbReference>
<evidence type="ECO:0000256" key="1">
    <source>
        <dbReference type="ARBA" id="ARBA00022679"/>
    </source>
</evidence>
<dbReference type="Pfam" id="PF13508">
    <property type="entry name" value="Acetyltransf_7"/>
    <property type="match status" value="1"/>
</dbReference>
<dbReference type="GO" id="GO:0016747">
    <property type="term" value="F:acyltransferase activity, transferring groups other than amino-acyl groups"/>
    <property type="evidence" value="ECO:0007669"/>
    <property type="project" value="InterPro"/>
</dbReference>
<dbReference type="InterPro" id="IPR016181">
    <property type="entry name" value="Acyl_CoA_acyltransferase"/>
</dbReference>
<organism evidence="4">
    <name type="scientific">gut metagenome</name>
    <dbReference type="NCBI Taxonomy" id="749906"/>
    <lineage>
        <taxon>unclassified sequences</taxon>
        <taxon>metagenomes</taxon>
        <taxon>organismal metagenomes</taxon>
    </lineage>
</organism>
<gene>
    <name evidence="4" type="ORF">EVA_12041</name>
</gene>
<accession>J9CIF8</accession>
<dbReference type="PANTHER" id="PTHR43800">
    <property type="entry name" value="PEPTIDYL-LYSINE N-ACETYLTRANSFERASE YJAB"/>
    <property type="match status" value="1"/>
</dbReference>
<reference evidence="4" key="1">
    <citation type="journal article" date="2012" name="PLoS ONE">
        <title>Gene sets for utilization of primary and secondary nutrition supplies in the distal gut of endangered iberian lynx.</title>
        <authorList>
            <person name="Alcaide M."/>
            <person name="Messina E."/>
            <person name="Richter M."/>
            <person name="Bargiela R."/>
            <person name="Peplies J."/>
            <person name="Huws S.A."/>
            <person name="Newbold C.J."/>
            <person name="Golyshin P.N."/>
            <person name="Simon M.A."/>
            <person name="Lopez G."/>
            <person name="Yakimov M.M."/>
            <person name="Ferrer M."/>
        </authorList>
    </citation>
    <scope>NUCLEOTIDE SEQUENCE</scope>
</reference>
<dbReference type="Gene3D" id="3.40.630.30">
    <property type="match status" value="2"/>
</dbReference>
<evidence type="ECO:0000313" key="4">
    <source>
        <dbReference type="EMBL" id="EJW99850.1"/>
    </source>
</evidence>
<feature type="domain" description="N-acetyltransferase" evidence="3">
    <location>
        <begin position="182"/>
        <end position="322"/>
    </location>
</feature>
<dbReference type="CDD" id="cd04301">
    <property type="entry name" value="NAT_SF"/>
    <property type="match status" value="2"/>
</dbReference>
<evidence type="ECO:0000256" key="2">
    <source>
        <dbReference type="ARBA" id="ARBA00023315"/>
    </source>
</evidence>
<proteinExistence type="predicted"/>
<sequence length="331" mass="37965">MFLFMESRRITEIKGIREIDLLERLVQVWKESVRVSHHFLTDCDIEQLEPYVQIALREVEHLLVVFQGQHPLGFMGIQEDKIEMLFLAPECMGQGWGSRLVDEAVGPYGVTKVDVNEQNGQALRFYRQKGFQVYQRDAYDEQGNPFPILHMRREGAEQVLPRVTSLVDRHGGSSAVQPLDAVRVVPVVTDKKRYLDLLLLADEQESMIDRYLERGELFACFVAEGSAPIAVAVVTDEGEGVCELKNLAVAPEYQRKGLGRRMVDYLCRHYGRMFHTMRVGTGDSTLTTRFYQSCGFRYSHTIVGFFTDNYDHPIVEEGKVLQDMICFRKSL</sequence>
<protein>
    <submittedName>
        <fullName evidence="4">Acetyltransferase</fullName>
    </submittedName>
</protein>
<comment type="caution">
    <text evidence="4">The sequence shown here is derived from an EMBL/GenBank/DDBJ whole genome shotgun (WGS) entry which is preliminary data.</text>
</comment>
<dbReference type="EMBL" id="AMCI01003632">
    <property type="protein sequence ID" value="EJW99850.1"/>
    <property type="molecule type" value="Genomic_DNA"/>
</dbReference>